<evidence type="ECO:0000313" key="3">
    <source>
        <dbReference type="Proteomes" id="UP000824132"/>
    </source>
</evidence>
<sequence>MPKQLPEKFKNPNKDVIDEAEKLRLEREKKQKMKEYDDKIAGLADKTIDFILEYGQEDFRSQMLLSFLDVALEMKDVIKMLDGINVAMACIFEAISFIDTAISFDTVLQEESLQQNYGFFARWKRKRRMKKVIRNNQNRLTVAVDNILGQQKMAQDISDALRESSMRMRMTMDKRAAKRQKAEAKKAAQGKATVSSGTPGKAQALIAELMKARGLDAPEKTEDAPAAGGGKGSASGGVGDISDIL</sequence>
<reference evidence="2" key="2">
    <citation type="submission" date="2021-04" db="EMBL/GenBank/DDBJ databases">
        <authorList>
            <person name="Gilroy R."/>
        </authorList>
    </citation>
    <scope>NUCLEOTIDE SEQUENCE</scope>
    <source>
        <strain evidence="2">CHK187-5294</strain>
    </source>
</reference>
<dbReference type="Proteomes" id="UP000824132">
    <property type="component" value="Unassembled WGS sequence"/>
</dbReference>
<feature type="region of interest" description="Disordered" evidence="1">
    <location>
        <begin position="175"/>
        <end position="200"/>
    </location>
</feature>
<feature type="region of interest" description="Disordered" evidence="1">
    <location>
        <begin position="213"/>
        <end position="245"/>
    </location>
</feature>
<proteinExistence type="predicted"/>
<name>A0A9D2A9V8_9FIRM</name>
<reference evidence="2" key="1">
    <citation type="journal article" date="2021" name="PeerJ">
        <title>Extensive microbial diversity within the chicken gut microbiome revealed by metagenomics and culture.</title>
        <authorList>
            <person name="Gilroy R."/>
            <person name="Ravi A."/>
            <person name="Getino M."/>
            <person name="Pursley I."/>
            <person name="Horton D.L."/>
            <person name="Alikhan N.F."/>
            <person name="Baker D."/>
            <person name="Gharbi K."/>
            <person name="Hall N."/>
            <person name="Watson M."/>
            <person name="Adriaenssens E.M."/>
            <person name="Foster-Nyarko E."/>
            <person name="Jarju S."/>
            <person name="Secka A."/>
            <person name="Antonio M."/>
            <person name="Oren A."/>
            <person name="Chaudhuri R.R."/>
            <person name="La Ragione R."/>
            <person name="Hildebrand F."/>
            <person name="Pallen M.J."/>
        </authorList>
    </citation>
    <scope>NUCLEOTIDE SEQUENCE</scope>
    <source>
        <strain evidence="2">CHK187-5294</strain>
    </source>
</reference>
<organism evidence="2 3">
    <name type="scientific">Candidatus Borkfalkia avistercoris</name>
    <dbReference type="NCBI Taxonomy" id="2838504"/>
    <lineage>
        <taxon>Bacteria</taxon>
        <taxon>Bacillati</taxon>
        <taxon>Bacillota</taxon>
        <taxon>Clostridia</taxon>
        <taxon>Christensenellales</taxon>
        <taxon>Christensenellaceae</taxon>
        <taxon>Candidatus Borkfalkia</taxon>
    </lineage>
</organism>
<evidence type="ECO:0000256" key="1">
    <source>
        <dbReference type="SAM" id="MobiDB-lite"/>
    </source>
</evidence>
<protein>
    <submittedName>
        <fullName evidence="2">Uncharacterized protein</fullName>
    </submittedName>
</protein>
<dbReference type="EMBL" id="DXCL01000001">
    <property type="protein sequence ID" value="HIZ02670.1"/>
    <property type="molecule type" value="Genomic_DNA"/>
</dbReference>
<feature type="compositionally biased region" description="Gly residues" evidence="1">
    <location>
        <begin position="227"/>
        <end position="239"/>
    </location>
</feature>
<feature type="compositionally biased region" description="Basic and acidic residues" evidence="1">
    <location>
        <begin position="175"/>
        <end position="186"/>
    </location>
</feature>
<comment type="caution">
    <text evidence="2">The sequence shown here is derived from an EMBL/GenBank/DDBJ whole genome shotgun (WGS) entry which is preliminary data.</text>
</comment>
<feature type="compositionally biased region" description="Basic and acidic residues" evidence="1">
    <location>
        <begin position="213"/>
        <end position="223"/>
    </location>
</feature>
<dbReference type="AlphaFoldDB" id="A0A9D2A9V8"/>
<evidence type="ECO:0000313" key="2">
    <source>
        <dbReference type="EMBL" id="HIZ02670.1"/>
    </source>
</evidence>
<accession>A0A9D2A9V8</accession>
<gene>
    <name evidence="2" type="ORF">H9727_00120</name>
</gene>